<feature type="active site" description="Proton donor" evidence="12">
    <location>
        <position position="135"/>
    </location>
</feature>
<evidence type="ECO:0000313" key="15">
    <source>
        <dbReference type="EMBL" id="PKQ28260.1"/>
    </source>
</evidence>
<dbReference type="GO" id="GO:0005737">
    <property type="term" value="C:cytoplasm"/>
    <property type="evidence" value="ECO:0007669"/>
    <property type="project" value="UniProtKB-SubCell"/>
</dbReference>
<evidence type="ECO:0000256" key="10">
    <source>
        <dbReference type="ARBA" id="ARBA00023235"/>
    </source>
</evidence>
<dbReference type="InterPro" id="IPR013785">
    <property type="entry name" value="Aldolase_TIM"/>
</dbReference>
<protein>
    <recommendedName>
        <fullName evidence="6 12">1-(5-phosphoribosyl)-5-[(5-phosphoribosylamino)methylideneamino] imidazole-4-carboxamide isomerase</fullName>
        <ecNumber evidence="5 12">5.3.1.16</ecNumber>
    </recommendedName>
    <alternativeName>
        <fullName evidence="11 12">Phosphoribosylformimino-5-aminoimidazole carboxamide ribotide isomerase</fullName>
    </alternativeName>
</protein>
<feature type="active site" description="Proton acceptor" evidence="12">
    <location>
        <position position="14"/>
    </location>
</feature>
<evidence type="ECO:0000256" key="3">
    <source>
        <dbReference type="ARBA" id="ARBA00005133"/>
    </source>
</evidence>
<reference evidence="15 16" key="1">
    <citation type="journal article" date="2017" name="ISME J.">
        <title>Potential for microbial H2 and metal transformations associated with novel bacteria and archaea in deep terrestrial subsurface sediments.</title>
        <authorList>
            <person name="Hernsdorf A.W."/>
            <person name="Amano Y."/>
            <person name="Miyakawa K."/>
            <person name="Ise K."/>
            <person name="Suzuki Y."/>
            <person name="Anantharaman K."/>
            <person name="Probst A."/>
            <person name="Burstein D."/>
            <person name="Thomas B.C."/>
            <person name="Banfield J.F."/>
        </authorList>
    </citation>
    <scope>NUCLEOTIDE SEQUENCE [LARGE SCALE GENOMIC DNA]</scope>
    <source>
        <strain evidence="15">HGW-Actinobacteria-3</strain>
    </source>
</reference>
<dbReference type="PANTHER" id="PTHR43090">
    <property type="entry name" value="1-(5-PHOSPHORIBOSYL)-5-[(5-PHOSPHORIBOSYLAMINO)METHYLIDENEAMINO] IMIDAZOLE-4-CARBOXAMIDE ISOMERASE"/>
    <property type="match status" value="1"/>
</dbReference>
<dbReference type="InterPro" id="IPR006063">
    <property type="entry name" value="HisA_bact_arch"/>
</dbReference>
<dbReference type="InterPro" id="IPR006062">
    <property type="entry name" value="His_biosynth"/>
</dbReference>
<dbReference type="HAMAP" id="MF_01014">
    <property type="entry name" value="HisA"/>
    <property type="match status" value="1"/>
</dbReference>
<dbReference type="GO" id="GO:0003949">
    <property type="term" value="F:1-(5-phosphoribosyl)-5-[(5-phosphoribosylamino)methylideneamino]imidazole-4-carboxamide isomerase activity"/>
    <property type="evidence" value="ECO:0007669"/>
    <property type="project" value="UniProtKB-UniRule"/>
</dbReference>
<dbReference type="NCBIfam" id="TIGR00007">
    <property type="entry name" value="1-(5-phosphoribosyl)-5-[(5-phosphoribosylamino)methylideneamino]imidazole-4-carboxamide isomerase"/>
    <property type="match status" value="1"/>
</dbReference>
<evidence type="ECO:0000256" key="11">
    <source>
        <dbReference type="ARBA" id="ARBA00030547"/>
    </source>
</evidence>
<comment type="similarity">
    <text evidence="4 12 13">Belongs to the HisA/HisF family.</text>
</comment>
<comment type="catalytic activity">
    <reaction evidence="1 12 14">
        <text>1-(5-phospho-beta-D-ribosyl)-5-[(5-phospho-beta-D-ribosylamino)methylideneamino]imidazole-4-carboxamide = 5-[(5-phospho-1-deoxy-D-ribulos-1-ylimino)methylamino]-1-(5-phospho-beta-D-ribosyl)imidazole-4-carboxamide</text>
        <dbReference type="Rhea" id="RHEA:15469"/>
        <dbReference type="ChEBI" id="CHEBI:58435"/>
        <dbReference type="ChEBI" id="CHEBI:58525"/>
        <dbReference type="EC" id="5.3.1.16"/>
    </reaction>
</comment>
<dbReference type="GO" id="GO:0000105">
    <property type="term" value="P:L-histidine biosynthetic process"/>
    <property type="evidence" value="ECO:0007669"/>
    <property type="project" value="UniProtKB-UniRule"/>
</dbReference>
<evidence type="ECO:0000256" key="5">
    <source>
        <dbReference type="ARBA" id="ARBA00012550"/>
    </source>
</evidence>
<dbReference type="PANTHER" id="PTHR43090:SF2">
    <property type="entry name" value="1-(5-PHOSPHORIBOSYL)-5-[(5-PHOSPHORIBOSYLAMINO)METHYLIDENEAMINO] IMIDAZOLE-4-CARBOXAMIDE ISOMERASE"/>
    <property type="match status" value="1"/>
</dbReference>
<dbReference type="Gene3D" id="3.20.20.70">
    <property type="entry name" value="Aldolase class I"/>
    <property type="match status" value="1"/>
</dbReference>
<evidence type="ECO:0000256" key="4">
    <source>
        <dbReference type="ARBA" id="ARBA00009667"/>
    </source>
</evidence>
<proteinExistence type="inferred from homology"/>
<evidence type="ECO:0000256" key="14">
    <source>
        <dbReference type="RuleBase" id="RU003658"/>
    </source>
</evidence>
<dbReference type="CDD" id="cd04732">
    <property type="entry name" value="HisA"/>
    <property type="match status" value="1"/>
</dbReference>
<dbReference type="SUPFAM" id="SSF51366">
    <property type="entry name" value="Ribulose-phoshate binding barrel"/>
    <property type="match status" value="1"/>
</dbReference>
<comment type="subcellular location">
    <subcellularLocation>
        <location evidence="2 12 14">Cytoplasm</location>
    </subcellularLocation>
</comment>
<evidence type="ECO:0000313" key="16">
    <source>
        <dbReference type="Proteomes" id="UP000233654"/>
    </source>
</evidence>
<evidence type="ECO:0000256" key="2">
    <source>
        <dbReference type="ARBA" id="ARBA00004496"/>
    </source>
</evidence>
<dbReference type="EC" id="5.3.1.16" evidence="5 12"/>
<evidence type="ECO:0000256" key="9">
    <source>
        <dbReference type="ARBA" id="ARBA00023102"/>
    </source>
</evidence>
<gene>
    <name evidence="12 15" type="primary">hisA</name>
    <name evidence="15" type="ORF">CVT63_03785</name>
</gene>
<dbReference type="Pfam" id="PF00977">
    <property type="entry name" value="His_biosynth"/>
    <property type="match status" value="1"/>
</dbReference>
<dbReference type="InterPro" id="IPR011060">
    <property type="entry name" value="RibuloseP-bd_barrel"/>
</dbReference>
<evidence type="ECO:0000256" key="12">
    <source>
        <dbReference type="HAMAP-Rule" id="MF_01014"/>
    </source>
</evidence>
<keyword evidence="7 12" id="KW-0963">Cytoplasm</keyword>
<dbReference type="AlphaFoldDB" id="A0A2N3G6B3"/>
<dbReference type="FunFam" id="3.20.20.70:FF:000009">
    <property type="entry name" value="1-(5-phosphoribosyl)-5-[(5-phosphoribosylamino)methylideneamino] imidazole-4-carboxamide isomerase"/>
    <property type="match status" value="1"/>
</dbReference>
<keyword evidence="8 12" id="KW-0028">Amino-acid biosynthesis</keyword>
<name>A0A2N3G6B3_9ACTN</name>
<dbReference type="InterPro" id="IPR044524">
    <property type="entry name" value="Isoase_HisA-like"/>
</dbReference>
<comment type="caution">
    <text evidence="15">The sequence shown here is derived from an EMBL/GenBank/DDBJ whole genome shotgun (WGS) entry which is preliminary data.</text>
</comment>
<sequence length="248" mass="26135">MTETTEFLVIPAVDIMGGRCVRLRRGLADEETVFDKDPARAALRWQEEGARLLHVVDLDGAFSGKPVNSGVIRDIASALSIPIEVGGGIRSSADAFSYVESGISRVVVGTAAFEDADFLAEVAGGLGERLAVGVDVKEGKVALRGWMGVSQEKPEAAIDRLASVGVRRIIYTDTTRDGTLHGPNFKGLEAIARVSPIPVIASGGVSAVEDITRVSQMSPLGIEGVIVGMALYKEHFTLGEAFAALRSA</sequence>
<keyword evidence="9 12" id="KW-0368">Histidine biosynthesis</keyword>
<dbReference type="UniPathway" id="UPA00031">
    <property type="reaction ID" value="UER00009"/>
</dbReference>
<comment type="pathway">
    <text evidence="3 12 14">Amino-acid biosynthesis; L-histidine biosynthesis; L-histidine from 5-phospho-alpha-D-ribose 1-diphosphate: step 4/9.</text>
</comment>
<organism evidence="15 16">
    <name type="scientific">Candidatus Anoxymicrobium japonicum</name>
    <dbReference type="NCBI Taxonomy" id="2013648"/>
    <lineage>
        <taxon>Bacteria</taxon>
        <taxon>Bacillati</taxon>
        <taxon>Actinomycetota</taxon>
        <taxon>Candidatus Geothermincolia</taxon>
        <taxon>Candidatus Geothermincolales</taxon>
        <taxon>Candidatus Anoxymicrobiaceae</taxon>
        <taxon>Candidatus Anoxymicrobium</taxon>
    </lineage>
</organism>
<evidence type="ECO:0000256" key="8">
    <source>
        <dbReference type="ARBA" id="ARBA00022605"/>
    </source>
</evidence>
<accession>A0A2N3G6B3</accession>
<keyword evidence="10 12" id="KW-0413">Isomerase</keyword>
<evidence type="ECO:0000256" key="6">
    <source>
        <dbReference type="ARBA" id="ARBA00018464"/>
    </source>
</evidence>
<dbReference type="Proteomes" id="UP000233654">
    <property type="component" value="Unassembled WGS sequence"/>
</dbReference>
<dbReference type="GO" id="GO:0000162">
    <property type="term" value="P:L-tryptophan biosynthetic process"/>
    <property type="evidence" value="ECO:0007669"/>
    <property type="project" value="TreeGrafter"/>
</dbReference>
<evidence type="ECO:0000256" key="13">
    <source>
        <dbReference type="RuleBase" id="RU003657"/>
    </source>
</evidence>
<dbReference type="InterPro" id="IPR023016">
    <property type="entry name" value="HisA/PriA"/>
</dbReference>
<evidence type="ECO:0000256" key="1">
    <source>
        <dbReference type="ARBA" id="ARBA00000901"/>
    </source>
</evidence>
<dbReference type="EMBL" id="PHEX01000025">
    <property type="protein sequence ID" value="PKQ28260.1"/>
    <property type="molecule type" value="Genomic_DNA"/>
</dbReference>
<evidence type="ECO:0000256" key="7">
    <source>
        <dbReference type="ARBA" id="ARBA00022490"/>
    </source>
</evidence>